<dbReference type="PANTHER" id="PTHR24300:SF376">
    <property type="entry name" value="CYTOCHROME P450 15A1"/>
    <property type="match status" value="1"/>
</dbReference>
<evidence type="ECO:0000256" key="7">
    <source>
        <dbReference type="ARBA" id="ARBA00023033"/>
    </source>
</evidence>
<dbReference type="PANTHER" id="PTHR24300">
    <property type="entry name" value="CYTOCHROME P450 508A4-RELATED"/>
    <property type="match status" value="1"/>
</dbReference>
<dbReference type="AlphaFoldDB" id="A0A9N9RRU0"/>
<dbReference type="Pfam" id="PF00067">
    <property type="entry name" value="p450"/>
    <property type="match status" value="1"/>
</dbReference>
<keyword evidence="4 8" id="KW-0479">Metal-binding</keyword>
<dbReference type="GO" id="GO:0016712">
    <property type="term" value="F:oxidoreductase activity, acting on paired donors, with incorporation or reduction of molecular oxygen, reduced flavin or flavoprotein as one donor, and incorporation of one atom of oxygen"/>
    <property type="evidence" value="ECO:0007669"/>
    <property type="project" value="TreeGrafter"/>
</dbReference>
<evidence type="ECO:0000256" key="6">
    <source>
        <dbReference type="ARBA" id="ARBA00023004"/>
    </source>
</evidence>
<dbReference type="GO" id="GO:0006082">
    <property type="term" value="P:organic acid metabolic process"/>
    <property type="evidence" value="ECO:0007669"/>
    <property type="project" value="TreeGrafter"/>
</dbReference>
<dbReference type="SUPFAM" id="SSF48264">
    <property type="entry name" value="Cytochrome P450"/>
    <property type="match status" value="1"/>
</dbReference>
<comment type="similarity">
    <text evidence="2">Belongs to the cytochrome P450 family.</text>
</comment>
<evidence type="ECO:0000256" key="8">
    <source>
        <dbReference type="PIRSR" id="PIRSR602401-1"/>
    </source>
</evidence>
<accession>A0A9N9RRU0</accession>
<dbReference type="GO" id="GO:0005737">
    <property type="term" value="C:cytoplasm"/>
    <property type="evidence" value="ECO:0007669"/>
    <property type="project" value="TreeGrafter"/>
</dbReference>
<evidence type="ECO:0000256" key="1">
    <source>
        <dbReference type="ARBA" id="ARBA00001971"/>
    </source>
</evidence>
<evidence type="ECO:0000256" key="4">
    <source>
        <dbReference type="ARBA" id="ARBA00022723"/>
    </source>
</evidence>
<dbReference type="InterPro" id="IPR001128">
    <property type="entry name" value="Cyt_P450"/>
</dbReference>
<dbReference type="PRINTS" id="PR00385">
    <property type="entry name" value="P450"/>
</dbReference>
<evidence type="ECO:0000313" key="9">
    <source>
        <dbReference type="EMBL" id="CAG9802030.1"/>
    </source>
</evidence>
<dbReference type="PRINTS" id="PR00463">
    <property type="entry name" value="EP450I"/>
</dbReference>
<evidence type="ECO:0000256" key="2">
    <source>
        <dbReference type="ARBA" id="ARBA00010617"/>
    </source>
</evidence>
<protein>
    <recommendedName>
        <fullName evidence="11">Cytochrome P450</fullName>
    </recommendedName>
</protein>
<dbReference type="EMBL" id="OU895878">
    <property type="protein sequence ID" value="CAG9802030.1"/>
    <property type="molecule type" value="Genomic_DNA"/>
</dbReference>
<keyword evidence="3 8" id="KW-0349">Heme</keyword>
<sequence>MFLSSVIIMVFILVCYWLLTKRPMDFPPGPKFLPIVGNINILKHIKILKFHHLLWHNLSKLYGPVVGLKFFHKYVVIVSSKEAIKEVYTRDELNGRPDGFFFRIRTFEKRLGVVFTDGHFWENQRRFSATTLKHLGVGKFGMVKHIEHEAEELVSELMRKSEVCDVFPMHSAFDVSVLNLMWVLLKGERFELDDQKLIDLVAAVHKNFQVLDMSGGILNLFPAIRYLMPEQCGYKELVDTMKPIWSFLADEIEIIKENYDPALEPKCFIEAYIKEMSKLHDQDNFFSDEQLFGICIDFFQAGSETTANSLGFAILYMLHYPKVMRRVQVEIMSIVGANKLPKLNDRPKLKYTDAVISEVQRCANIAPLGIAHRAVKNAHLNGFLIPKDATILCNLYSLNMDDKNWKKPAEFMPERFLNDDGDLIFPDYFIPFAMGKRRCLGENVAKSSLFLFFASIVHSFDIKCVGELPDLLGIDGISLAPKPFKVKLWRRF</sequence>
<dbReference type="FunFam" id="1.10.630.10:FF:000036">
    <property type="entry name" value="CYtochrome P450 family"/>
    <property type="match status" value="1"/>
</dbReference>
<dbReference type="CDD" id="cd20651">
    <property type="entry name" value="CYP15A1-like"/>
    <property type="match status" value="1"/>
</dbReference>
<dbReference type="GO" id="GO:0020037">
    <property type="term" value="F:heme binding"/>
    <property type="evidence" value="ECO:0007669"/>
    <property type="project" value="InterPro"/>
</dbReference>
<name>A0A9N9RRU0_9DIPT</name>
<dbReference type="Proteomes" id="UP001153620">
    <property type="component" value="Chromosome 2"/>
</dbReference>
<comment type="cofactor">
    <cofactor evidence="1 8">
        <name>heme</name>
        <dbReference type="ChEBI" id="CHEBI:30413"/>
    </cofactor>
</comment>
<evidence type="ECO:0000256" key="5">
    <source>
        <dbReference type="ARBA" id="ARBA00023002"/>
    </source>
</evidence>
<keyword evidence="6 8" id="KW-0408">Iron</keyword>
<feature type="binding site" description="axial binding residue" evidence="8">
    <location>
        <position position="439"/>
    </location>
    <ligand>
        <name>heme</name>
        <dbReference type="ChEBI" id="CHEBI:30413"/>
    </ligand>
    <ligandPart>
        <name>Fe</name>
        <dbReference type="ChEBI" id="CHEBI:18248"/>
    </ligandPart>
</feature>
<dbReference type="InterPro" id="IPR036396">
    <property type="entry name" value="Cyt_P450_sf"/>
</dbReference>
<dbReference type="Gene3D" id="1.10.630.10">
    <property type="entry name" value="Cytochrome P450"/>
    <property type="match status" value="1"/>
</dbReference>
<organism evidence="9 10">
    <name type="scientific">Chironomus riparius</name>
    <dbReference type="NCBI Taxonomy" id="315576"/>
    <lineage>
        <taxon>Eukaryota</taxon>
        <taxon>Metazoa</taxon>
        <taxon>Ecdysozoa</taxon>
        <taxon>Arthropoda</taxon>
        <taxon>Hexapoda</taxon>
        <taxon>Insecta</taxon>
        <taxon>Pterygota</taxon>
        <taxon>Neoptera</taxon>
        <taxon>Endopterygota</taxon>
        <taxon>Diptera</taxon>
        <taxon>Nematocera</taxon>
        <taxon>Chironomoidea</taxon>
        <taxon>Chironomidae</taxon>
        <taxon>Chironominae</taxon>
        <taxon>Chironomus</taxon>
    </lineage>
</organism>
<keyword evidence="5" id="KW-0560">Oxidoreductase</keyword>
<evidence type="ECO:0000313" key="10">
    <source>
        <dbReference type="Proteomes" id="UP001153620"/>
    </source>
</evidence>
<dbReference type="InterPro" id="IPR050182">
    <property type="entry name" value="Cytochrome_P450_fam2"/>
</dbReference>
<dbReference type="OrthoDB" id="1055148at2759"/>
<keyword evidence="7" id="KW-0503">Monooxygenase</keyword>
<dbReference type="GO" id="GO:0005506">
    <property type="term" value="F:iron ion binding"/>
    <property type="evidence" value="ECO:0007669"/>
    <property type="project" value="InterPro"/>
</dbReference>
<proteinExistence type="inferred from homology"/>
<gene>
    <name evidence="9" type="ORF">CHIRRI_LOCUS4946</name>
</gene>
<keyword evidence="10" id="KW-1185">Reference proteome</keyword>
<evidence type="ECO:0008006" key="11">
    <source>
        <dbReference type="Google" id="ProtNLM"/>
    </source>
</evidence>
<dbReference type="InterPro" id="IPR002401">
    <property type="entry name" value="Cyt_P450_E_grp-I"/>
</dbReference>
<dbReference type="GO" id="GO:0008395">
    <property type="term" value="F:steroid hydroxylase activity"/>
    <property type="evidence" value="ECO:0007669"/>
    <property type="project" value="TreeGrafter"/>
</dbReference>
<dbReference type="GO" id="GO:0006805">
    <property type="term" value="P:xenobiotic metabolic process"/>
    <property type="evidence" value="ECO:0007669"/>
    <property type="project" value="TreeGrafter"/>
</dbReference>
<reference evidence="9" key="2">
    <citation type="submission" date="2022-10" db="EMBL/GenBank/DDBJ databases">
        <authorList>
            <consortium name="ENA_rothamsted_submissions"/>
            <consortium name="culmorum"/>
            <person name="King R."/>
        </authorList>
    </citation>
    <scope>NUCLEOTIDE SEQUENCE</scope>
</reference>
<evidence type="ECO:0000256" key="3">
    <source>
        <dbReference type="ARBA" id="ARBA00022617"/>
    </source>
</evidence>
<reference evidence="9" key="1">
    <citation type="submission" date="2022-01" db="EMBL/GenBank/DDBJ databases">
        <authorList>
            <person name="King R."/>
        </authorList>
    </citation>
    <scope>NUCLEOTIDE SEQUENCE</scope>
</reference>